<dbReference type="AlphaFoldDB" id="A0A1R1S9R2"/>
<dbReference type="InterPro" id="IPR050564">
    <property type="entry name" value="F420-G6PD/mer"/>
</dbReference>
<dbReference type="InterPro" id="IPR036661">
    <property type="entry name" value="Luciferase-like_sf"/>
</dbReference>
<dbReference type="PANTHER" id="PTHR43244">
    <property type="match status" value="1"/>
</dbReference>
<evidence type="ECO:0000259" key="2">
    <source>
        <dbReference type="Pfam" id="PF00296"/>
    </source>
</evidence>
<dbReference type="SUPFAM" id="SSF51679">
    <property type="entry name" value="Bacterial luciferase-like"/>
    <property type="match status" value="1"/>
</dbReference>
<dbReference type="InterPro" id="IPR011251">
    <property type="entry name" value="Luciferase-like_dom"/>
</dbReference>
<organism evidence="3 4">
    <name type="scientific">Streptomyces sparsogenes DSM 40356</name>
    <dbReference type="NCBI Taxonomy" id="1331668"/>
    <lineage>
        <taxon>Bacteria</taxon>
        <taxon>Bacillati</taxon>
        <taxon>Actinomycetota</taxon>
        <taxon>Actinomycetes</taxon>
        <taxon>Kitasatosporales</taxon>
        <taxon>Streptomycetaceae</taxon>
        <taxon>Streptomyces</taxon>
    </lineage>
</organism>
<proteinExistence type="predicted"/>
<evidence type="ECO:0000313" key="3">
    <source>
        <dbReference type="EMBL" id="OMI35074.1"/>
    </source>
</evidence>
<evidence type="ECO:0000313" key="4">
    <source>
        <dbReference type="Proteomes" id="UP000186168"/>
    </source>
</evidence>
<evidence type="ECO:0000256" key="1">
    <source>
        <dbReference type="ARBA" id="ARBA00023002"/>
    </source>
</evidence>
<dbReference type="PANTHER" id="PTHR43244:SF1">
    <property type="entry name" value="5,10-METHYLENETETRAHYDROMETHANOPTERIN REDUCTASE"/>
    <property type="match status" value="1"/>
</dbReference>
<name>A0A1R1S9R2_9ACTN</name>
<gene>
    <name evidence="3" type="ORF">SPAR_33201</name>
</gene>
<accession>A0A1R1S9R2</accession>
<dbReference type="RefSeq" id="WP_079254590.1">
    <property type="nucleotide sequence ID" value="NZ_ASQP01000419.1"/>
</dbReference>
<feature type="domain" description="Luciferase-like" evidence="2">
    <location>
        <begin position="14"/>
        <end position="212"/>
    </location>
</feature>
<reference evidence="3 4" key="1">
    <citation type="submission" date="2013-05" db="EMBL/GenBank/DDBJ databases">
        <title>Genome sequence of Streptomyces sparsogenes DSM 40356.</title>
        <authorList>
            <person name="Coyne S."/>
            <person name="Seebeck F.P."/>
        </authorList>
    </citation>
    <scope>NUCLEOTIDE SEQUENCE [LARGE SCALE GENOMIC DNA]</scope>
    <source>
        <strain evidence="3 4">DSM 40356</strain>
    </source>
</reference>
<sequence>MSGVRLGALVLPEHAWSEGRAVWSRLEALGLDHAWTFDHLSWRTLRGRPWYDALVTLTAAACATRRITLGTLVSTPNFRHPVPLAHQVTTLDDISGGRFVLGLGAGAPGPDATALGGARPAPAAAAERFEEFVPLLDRLVRGAEVTHHGRFFDVVGTRLVPGCAGPRFAVAATGPRGMRLAAAHAGIWVTNGPVGDPGAMDERALFRLLAAQLERLEGVCERTGRDFSGLRKLVHVSRFLDGLCFSAERIVDAVGRCAELGFTDVVVAHPRREGVLAGDPAAFEEAVCRLTGAPATTDLRDPARP</sequence>
<dbReference type="Proteomes" id="UP000186168">
    <property type="component" value="Unassembled WGS sequence"/>
</dbReference>
<dbReference type="Pfam" id="PF00296">
    <property type="entry name" value="Bac_luciferase"/>
    <property type="match status" value="1"/>
</dbReference>
<dbReference type="EMBL" id="ASQP01000419">
    <property type="protein sequence ID" value="OMI35074.1"/>
    <property type="molecule type" value="Genomic_DNA"/>
</dbReference>
<dbReference type="Gene3D" id="3.20.20.30">
    <property type="entry name" value="Luciferase-like domain"/>
    <property type="match status" value="1"/>
</dbReference>
<comment type="caution">
    <text evidence="3">The sequence shown here is derived from an EMBL/GenBank/DDBJ whole genome shotgun (WGS) entry which is preliminary data.</text>
</comment>
<protein>
    <recommendedName>
        <fullName evidence="2">Luciferase-like domain-containing protein</fullName>
    </recommendedName>
</protein>
<keyword evidence="4" id="KW-1185">Reference proteome</keyword>
<dbReference type="GO" id="GO:0016705">
    <property type="term" value="F:oxidoreductase activity, acting on paired donors, with incorporation or reduction of molecular oxygen"/>
    <property type="evidence" value="ECO:0007669"/>
    <property type="project" value="InterPro"/>
</dbReference>
<keyword evidence="1" id="KW-0560">Oxidoreductase</keyword>